<organism evidence="1 2">
    <name type="scientific">Chaetomium tenue</name>
    <dbReference type="NCBI Taxonomy" id="1854479"/>
    <lineage>
        <taxon>Eukaryota</taxon>
        <taxon>Fungi</taxon>
        <taxon>Dikarya</taxon>
        <taxon>Ascomycota</taxon>
        <taxon>Pezizomycotina</taxon>
        <taxon>Sordariomycetes</taxon>
        <taxon>Sordariomycetidae</taxon>
        <taxon>Sordariales</taxon>
        <taxon>Chaetomiaceae</taxon>
        <taxon>Chaetomium</taxon>
    </lineage>
</organism>
<keyword evidence="2" id="KW-1185">Reference proteome</keyword>
<accession>A0ACB7PSK3</accession>
<proteinExistence type="predicted"/>
<reference evidence="1 2" key="1">
    <citation type="journal article" date="2021" name="Nat. Commun.">
        <title>Genetic determinants of endophytism in the Arabidopsis root mycobiome.</title>
        <authorList>
            <person name="Mesny F."/>
            <person name="Miyauchi S."/>
            <person name="Thiergart T."/>
            <person name="Pickel B."/>
            <person name="Atanasova L."/>
            <person name="Karlsson M."/>
            <person name="Huettel B."/>
            <person name="Barry K.W."/>
            <person name="Haridas S."/>
            <person name="Chen C."/>
            <person name="Bauer D."/>
            <person name="Andreopoulos W."/>
            <person name="Pangilinan J."/>
            <person name="LaButti K."/>
            <person name="Riley R."/>
            <person name="Lipzen A."/>
            <person name="Clum A."/>
            <person name="Drula E."/>
            <person name="Henrissat B."/>
            <person name="Kohler A."/>
            <person name="Grigoriev I.V."/>
            <person name="Martin F.M."/>
            <person name="Hacquard S."/>
        </authorList>
    </citation>
    <scope>NUCLEOTIDE SEQUENCE [LARGE SCALE GENOMIC DNA]</scope>
    <source>
        <strain evidence="1 2">MPI-SDFR-AT-0079</strain>
    </source>
</reference>
<dbReference type="Proteomes" id="UP000724584">
    <property type="component" value="Unassembled WGS sequence"/>
</dbReference>
<sequence length="204" mass="21547">MTRPVASFSRGGLKENGKNLVVLFSSGTQNRRFWTRGQGGVSEMVISETSHKAAPSAAVLLGPRSLLTHCQGGFHSVSGSPLSKSGFHQPEITTKSQSWEGVEERRKKRKEKMRAGASFSSCGRALSSDCYQGSLPVASCPSCVGGGAAGCFCRLELQHGALPVSTTCIPSSDIKWRRALPASGGTSGLHVDRKVGICASWLHG</sequence>
<protein>
    <submittedName>
        <fullName evidence="1">Uncharacterized protein</fullName>
    </submittedName>
</protein>
<evidence type="ECO:0000313" key="2">
    <source>
        <dbReference type="Proteomes" id="UP000724584"/>
    </source>
</evidence>
<gene>
    <name evidence="1" type="ORF">F5144DRAFT_40863</name>
</gene>
<comment type="caution">
    <text evidence="1">The sequence shown here is derived from an EMBL/GenBank/DDBJ whole genome shotgun (WGS) entry which is preliminary data.</text>
</comment>
<name>A0ACB7PSK3_9PEZI</name>
<evidence type="ECO:0000313" key="1">
    <source>
        <dbReference type="EMBL" id="KAH6650319.1"/>
    </source>
</evidence>
<dbReference type="EMBL" id="JAGIZQ010000001">
    <property type="protein sequence ID" value="KAH6650319.1"/>
    <property type="molecule type" value="Genomic_DNA"/>
</dbReference>